<proteinExistence type="predicted"/>
<dbReference type="EMBL" id="JAZDDF010000001">
    <property type="protein sequence ID" value="MEE1971065.1"/>
    <property type="molecule type" value="Genomic_DNA"/>
</dbReference>
<dbReference type="SUPFAM" id="SSF54427">
    <property type="entry name" value="NTF2-like"/>
    <property type="match status" value="1"/>
</dbReference>
<dbReference type="Pfam" id="PF14534">
    <property type="entry name" value="DUF4440"/>
    <property type="match status" value="1"/>
</dbReference>
<feature type="transmembrane region" description="Helical" evidence="1">
    <location>
        <begin position="26"/>
        <end position="45"/>
    </location>
</feature>
<evidence type="ECO:0000313" key="4">
    <source>
        <dbReference type="Proteomes" id="UP001343698"/>
    </source>
</evidence>
<dbReference type="InterPro" id="IPR027843">
    <property type="entry name" value="DUF4440"/>
</dbReference>
<keyword evidence="1" id="KW-0472">Membrane</keyword>
<protein>
    <submittedName>
        <fullName evidence="3">Nuclear transport factor 2 family protein</fullName>
    </submittedName>
</protein>
<comment type="caution">
    <text evidence="3">The sequence shown here is derived from an EMBL/GenBank/DDBJ whole genome shotgun (WGS) entry which is preliminary data.</text>
</comment>
<organism evidence="3 4">
    <name type="scientific">Maribacter flavus</name>
    <dbReference type="NCBI Taxonomy" id="1658664"/>
    <lineage>
        <taxon>Bacteria</taxon>
        <taxon>Pseudomonadati</taxon>
        <taxon>Bacteroidota</taxon>
        <taxon>Flavobacteriia</taxon>
        <taxon>Flavobacteriales</taxon>
        <taxon>Flavobacteriaceae</taxon>
        <taxon>Maribacter</taxon>
    </lineage>
</organism>
<gene>
    <name evidence="3" type="ORF">V1H85_01320</name>
</gene>
<keyword evidence="1" id="KW-1133">Transmembrane helix</keyword>
<evidence type="ECO:0000313" key="3">
    <source>
        <dbReference type="EMBL" id="MEE1971065.1"/>
    </source>
</evidence>
<dbReference type="InterPro" id="IPR032710">
    <property type="entry name" value="NTF2-like_dom_sf"/>
</dbReference>
<name>A0ABU7IDP8_9FLAO</name>
<evidence type="ECO:0000259" key="2">
    <source>
        <dbReference type="Pfam" id="PF14534"/>
    </source>
</evidence>
<keyword evidence="1" id="KW-0812">Transmembrane</keyword>
<accession>A0ABU7IDP8</accession>
<evidence type="ECO:0000256" key="1">
    <source>
        <dbReference type="SAM" id="Phobius"/>
    </source>
</evidence>
<reference evidence="3 4" key="1">
    <citation type="submission" date="2024-01" db="EMBL/GenBank/DDBJ databases">
        <title>Maribacter spp. originated from different algae showed divergent polysaccharides utilization ability.</title>
        <authorList>
            <person name="Wang H."/>
            <person name="Wu Y."/>
        </authorList>
    </citation>
    <scope>NUCLEOTIDE SEQUENCE [LARGE SCALE GENOMIC DNA]</scope>
    <source>
        <strain evidence="3 4">KPT27_14</strain>
    </source>
</reference>
<dbReference type="Gene3D" id="3.10.450.50">
    <property type="match status" value="1"/>
</dbReference>
<feature type="domain" description="DUF4440" evidence="2">
    <location>
        <begin position="137"/>
        <end position="240"/>
    </location>
</feature>
<dbReference type="Proteomes" id="UP001343698">
    <property type="component" value="Unassembled WGS sequence"/>
</dbReference>
<sequence>MRYLLPLNYFSDLGIFQKPEKYSWKFPYLFAGFVFLVMVGTVAYAEFGHEVMPHNSIKDCKKQFTDAPNQEAGYQFCECIHTTGNDLDTCLETYEEVKMSLNLNITTMKTSIFLLLWLPFMGLGQDVNQETQNELKALNERLFKEYTLNKNTKPLEECATEGFVLIAGNGMLETKDQAINGVDNVNVSEIKVQVDKVILSGNTGIVIGVLDMKGTIMGRPVPGKIRFSSTFLKFEDRWRLVTRTMTMMRRLE</sequence>
<keyword evidence="4" id="KW-1185">Reference proteome</keyword>
<dbReference type="RefSeq" id="WP_272635685.1">
    <property type="nucleotide sequence ID" value="NZ_JAZDDF010000001.1"/>
</dbReference>